<dbReference type="PROSITE" id="PS50931">
    <property type="entry name" value="HTH_LYSR"/>
    <property type="match status" value="1"/>
</dbReference>
<dbReference type="Gene3D" id="3.40.190.10">
    <property type="entry name" value="Periplasmic binding protein-like II"/>
    <property type="match status" value="2"/>
</dbReference>
<protein>
    <submittedName>
        <fullName evidence="7">DNA-binding transcriptional regulator, LysR family</fullName>
    </submittedName>
</protein>
<gene>
    <name evidence="7" type="ORF">SAMN05421870_111114</name>
</gene>
<evidence type="ECO:0000313" key="8">
    <source>
        <dbReference type="Proteomes" id="UP000182841"/>
    </source>
</evidence>
<proteinExistence type="inferred from homology"/>
<feature type="domain" description="HTH lysR-type" evidence="6">
    <location>
        <begin position="15"/>
        <end position="72"/>
    </location>
</feature>
<dbReference type="SUPFAM" id="SSF53850">
    <property type="entry name" value="Periplasmic binding protein-like II"/>
    <property type="match status" value="1"/>
</dbReference>
<dbReference type="Proteomes" id="UP000182841">
    <property type="component" value="Unassembled WGS sequence"/>
</dbReference>
<dbReference type="GO" id="GO:0003700">
    <property type="term" value="F:DNA-binding transcription factor activity"/>
    <property type="evidence" value="ECO:0007669"/>
    <property type="project" value="InterPro"/>
</dbReference>
<keyword evidence="3 7" id="KW-0238">DNA-binding</keyword>
<dbReference type="InterPro" id="IPR036388">
    <property type="entry name" value="WH-like_DNA-bd_sf"/>
</dbReference>
<evidence type="ECO:0000256" key="4">
    <source>
        <dbReference type="ARBA" id="ARBA00023163"/>
    </source>
</evidence>
<evidence type="ECO:0000259" key="6">
    <source>
        <dbReference type="PROSITE" id="PS50931"/>
    </source>
</evidence>
<dbReference type="SUPFAM" id="SSF46785">
    <property type="entry name" value="Winged helix' DNA-binding domain"/>
    <property type="match status" value="1"/>
</dbReference>
<dbReference type="RefSeq" id="WP_177214324.1">
    <property type="nucleotide sequence ID" value="NZ_FOGO01000011.1"/>
</dbReference>
<sequence length="346" mass="36678">MQSSYPPPRGSAPSLDLNLLTALDALLTEGSVTGAARRLHLSTPAMSRTLTRVRRALDDPVLVRSGRHMVPTPRALELAGEVRGIVERAEAVLTPGADGDFEPAALERTFTLLADDALLTLVGMRLLERMRAQAPGVSLRLLPEGPGDSTALREGVADLELGVVDAPTPETRVEHVFTDTNVGVVRRGHPLLDGELTAERFAAADHVTASRRGRFHGPIDELLAARGLRRRVVASVPTLAAALMVVAQTDLVARTGRRLGAAQLDRLGLVAFEIPLELPALPIAQAWHPRYEKDPAHRWLRRCVRETAQDLGPAAGPGIASGADPAAGTAARPPGCGYTDSEGGSS</sequence>
<evidence type="ECO:0000256" key="3">
    <source>
        <dbReference type="ARBA" id="ARBA00023125"/>
    </source>
</evidence>
<evidence type="ECO:0000256" key="2">
    <source>
        <dbReference type="ARBA" id="ARBA00023015"/>
    </source>
</evidence>
<dbReference type="InterPro" id="IPR036390">
    <property type="entry name" value="WH_DNA-bd_sf"/>
</dbReference>
<evidence type="ECO:0000256" key="5">
    <source>
        <dbReference type="SAM" id="MobiDB-lite"/>
    </source>
</evidence>
<dbReference type="InterPro" id="IPR005119">
    <property type="entry name" value="LysR_subst-bd"/>
</dbReference>
<dbReference type="PANTHER" id="PTHR30118:SF15">
    <property type="entry name" value="TRANSCRIPTIONAL REGULATORY PROTEIN"/>
    <property type="match status" value="1"/>
</dbReference>
<feature type="compositionally biased region" description="Low complexity" evidence="5">
    <location>
        <begin position="312"/>
        <end position="337"/>
    </location>
</feature>
<dbReference type="Gene3D" id="1.10.10.10">
    <property type="entry name" value="Winged helix-like DNA-binding domain superfamily/Winged helix DNA-binding domain"/>
    <property type="match status" value="1"/>
</dbReference>
<dbReference type="InterPro" id="IPR000847">
    <property type="entry name" value="LysR_HTH_N"/>
</dbReference>
<dbReference type="InterPro" id="IPR050389">
    <property type="entry name" value="LysR-type_TF"/>
</dbReference>
<keyword evidence="8" id="KW-1185">Reference proteome</keyword>
<feature type="region of interest" description="Disordered" evidence="5">
    <location>
        <begin position="311"/>
        <end position="346"/>
    </location>
</feature>
<organism evidence="7 8">
    <name type="scientific">Streptomyces qinglanensis</name>
    <dbReference type="NCBI Taxonomy" id="943816"/>
    <lineage>
        <taxon>Bacteria</taxon>
        <taxon>Bacillati</taxon>
        <taxon>Actinomycetota</taxon>
        <taxon>Actinomycetes</taxon>
        <taxon>Kitasatosporales</taxon>
        <taxon>Streptomycetaceae</taxon>
        <taxon>Streptomyces</taxon>
    </lineage>
</organism>
<dbReference type="AlphaFoldDB" id="A0A1H9VCG3"/>
<dbReference type="CDD" id="cd08460">
    <property type="entry name" value="PBP2_DntR_like_1"/>
    <property type="match status" value="1"/>
</dbReference>
<dbReference type="EMBL" id="FOGO01000011">
    <property type="protein sequence ID" value="SES18963.1"/>
    <property type="molecule type" value="Genomic_DNA"/>
</dbReference>
<evidence type="ECO:0000256" key="1">
    <source>
        <dbReference type="ARBA" id="ARBA00009437"/>
    </source>
</evidence>
<keyword evidence="4" id="KW-0804">Transcription</keyword>
<reference evidence="8" key="1">
    <citation type="submission" date="2016-10" db="EMBL/GenBank/DDBJ databases">
        <authorList>
            <person name="Varghese N."/>
            <person name="Submissions S."/>
        </authorList>
    </citation>
    <scope>NUCLEOTIDE SEQUENCE [LARGE SCALE GENOMIC DNA]</scope>
    <source>
        <strain evidence="8">CGMCC 4.6825</strain>
    </source>
</reference>
<comment type="similarity">
    <text evidence="1">Belongs to the LysR transcriptional regulatory family.</text>
</comment>
<dbReference type="Pfam" id="PF00126">
    <property type="entry name" value="HTH_1"/>
    <property type="match status" value="1"/>
</dbReference>
<dbReference type="PANTHER" id="PTHR30118">
    <property type="entry name" value="HTH-TYPE TRANSCRIPTIONAL REGULATOR LEUO-RELATED"/>
    <property type="match status" value="1"/>
</dbReference>
<dbReference type="GO" id="GO:0003677">
    <property type="term" value="F:DNA binding"/>
    <property type="evidence" value="ECO:0007669"/>
    <property type="project" value="UniProtKB-KW"/>
</dbReference>
<name>A0A1H9VCG3_9ACTN</name>
<keyword evidence="2" id="KW-0805">Transcription regulation</keyword>
<dbReference type="Pfam" id="PF03466">
    <property type="entry name" value="LysR_substrate"/>
    <property type="match status" value="1"/>
</dbReference>
<accession>A0A1H9VCG3</accession>
<evidence type="ECO:0000313" key="7">
    <source>
        <dbReference type="EMBL" id="SES18963.1"/>
    </source>
</evidence>